<dbReference type="EMBL" id="AP021889">
    <property type="protein sequence ID" value="BBP46011.1"/>
    <property type="molecule type" value="Genomic_DNA"/>
</dbReference>
<sequence>MQLNAIEQHLYSLADEKVAQQTARFFKTNTGGYAANDRFLGIPVPKLRQQIRVASALELDDIAALLASQWHEIRLFAVLLLVQRFANGDESLRTKIYQFYVQNSCQINSWDLVDSSAHKIVGVYLLKRDRAILYQLAKQDCLWQRRIAMVSCWSFIGQHDYNDALNIAQYLLGDREDLLHKAVGWMLREVGKGDLNRLLEFIEAHSNAMSRTTLRYALEKVAEPLRTELLQRDPKRIRKF</sequence>
<proteinExistence type="predicted"/>
<accession>A0A6F8PV52</accession>
<dbReference type="KEGG" id="tse:THMIRHAS_13840"/>
<dbReference type="RefSeq" id="WP_173272240.1">
    <property type="nucleotide sequence ID" value="NZ_AP021889.1"/>
</dbReference>
<organism evidence="1 2">
    <name type="scientific">Thiosulfatimonas sediminis</name>
    <dbReference type="NCBI Taxonomy" id="2675054"/>
    <lineage>
        <taxon>Bacteria</taxon>
        <taxon>Pseudomonadati</taxon>
        <taxon>Pseudomonadota</taxon>
        <taxon>Gammaproteobacteria</taxon>
        <taxon>Thiotrichales</taxon>
        <taxon>Piscirickettsiaceae</taxon>
        <taxon>Thiosulfatimonas</taxon>
    </lineage>
</organism>
<gene>
    <name evidence="1" type="ORF">THMIRHAS_13840</name>
</gene>
<dbReference type="SUPFAM" id="SSF48371">
    <property type="entry name" value="ARM repeat"/>
    <property type="match status" value="1"/>
</dbReference>
<protein>
    <recommendedName>
        <fullName evidence="3">DNA alkylation repair protein</fullName>
    </recommendedName>
</protein>
<dbReference type="CDD" id="cd06561">
    <property type="entry name" value="AlkD_like"/>
    <property type="match status" value="1"/>
</dbReference>
<dbReference type="Pfam" id="PF08713">
    <property type="entry name" value="DNA_alkylation"/>
    <property type="match status" value="1"/>
</dbReference>
<dbReference type="Gene3D" id="1.25.10.90">
    <property type="match status" value="1"/>
</dbReference>
<dbReference type="PANTHER" id="PTHR34070:SF1">
    <property type="entry name" value="DNA ALKYLATION REPAIR PROTEIN"/>
    <property type="match status" value="1"/>
</dbReference>
<dbReference type="AlphaFoldDB" id="A0A6F8PV52"/>
<evidence type="ECO:0000313" key="1">
    <source>
        <dbReference type="EMBL" id="BBP46011.1"/>
    </source>
</evidence>
<dbReference type="Proteomes" id="UP000501726">
    <property type="component" value="Chromosome"/>
</dbReference>
<dbReference type="InterPro" id="IPR016024">
    <property type="entry name" value="ARM-type_fold"/>
</dbReference>
<evidence type="ECO:0000313" key="2">
    <source>
        <dbReference type="Proteomes" id="UP000501726"/>
    </source>
</evidence>
<evidence type="ECO:0008006" key="3">
    <source>
        <dbReference type="Google" id="ProtNLM"/>
    </source>
</evidence>
<dbReference type="PANTHER" id="PTHR34070">
    <property type="entry name" value="ARMADILLO-TYPE FOLD"/>
    <property type="match status" value="1"/>
</dbReference>
<dbReference type="InterPro" id="IPR014825">
    <property type="entry name" value="DNA_alkylation"/>
</dbReference>
<name>A0A6F8PV52_9GAMM</name>
<reference evidence="2" key="1">
    <citation type="submission" date="2019-11" db="EMBL/GenBank/DDBJ databases">
        <title>Isolation and characterization of two novel species in the genus Thiomicrorhabdus.</title>
        <authorList>
            <person name="Mochizuki J."/>
            <person name="Kojima H."/>
            <person name="Fukui M."/>
        </authorList>
    </citation>
    <scope>NUCLEOTIDE SEQUENCE [LARGE SCALE GENOMIC DNA]</scope>
    <source>
        <strain evidence="2">aks77</strain>
    </source>
</reference>
<keyword evidence="2" id="KW-1185">Reference proteome</keyword>